<dbReference type="Pfam" id="PF05284">
    <property type="entry name" value="DUF736"/>
    <property type="match status" value="1"/>
</dbReference>
<accession>M6UFM0</accession>
<dbReference type="AlphaFoldDB" id="M6UFM0"/>
<protein>
    <submittedName>
        <fullName evidence="1">PF05284 family protein</fullName>
    </submittedName>
</protein>
<evidence type="ECO:0000313" key="2">
    <source>
        <dbReference type="Proteomes" id="UP000012153"/>
    </source>
</evidence>
<gene>
    <name evidence="1" type="ORF">LEP1GSC186_2055</name>
</gene>
<dbReference type="RefSeq" id="WP_004436965.1">
    <property type="nucleotide sequence ID" value="NZ_AHOP02000021.1"/>
</dbReference>
<dbReference type="InterPro" id="IPR007948">
    <property type="entry name" value="DUF736"/>
</dbReference>
<evidence type="ECO:0000313" key="1">
    <source>
        <dbReference type="EMBL" id="EMO41611.1"/>
    </source>
</evidence>
<sequence length="126" mass="14594">MSKTVGSMEEKSDKKGNRFYNLEINLPFAPKMEFYVAENTKKNSPEAKDSAPDYLVYYARNQVGAVWKKNSRKGSQEYLSLEIVAPLHQQGKLNFACFKDREREGCYNVSYSEPMEKKTTEEEVPY</sequence>
<name>M6UFM0_9LEPT</name>
<organism evidence="1 2">
    <name type="scientific">Leptospira noguchii serovar Autumnalis str. ZUN142</name>
    <dbReference type="NCBI Taxonomy" id="1085540"/>
    <lineage>
        <taxon>Bacteria</taxon>
        <taxon>Pseudomonadati</taxon>
        <taxon>Spirochaetota</taxon>
        <taxon>Spirochaetia</taxon>
        <taxon>Leptospirales</taxon>
        <taxon>Leptospiraceae</taxon>
        <taxon>Leptospira</taxon>
    </lineage>
</organism>
<reference evidence="1 2" key="1">
    <citation type="submission" date="2013-01" db="EMBL/GenBank/DDBJ databases">
        <authorList>
            <person name="Harkins D.M."/>
            <person name="Durkin A.S."/>
            <person name="Brinkac L.M."/>
            <person name="Haft D.H."/>
            <person name="Selengut J.D."/>
            <person name="Sanka R."/>
            <person name="DePew J."/>
            <person name="Purushe J."/>
            <person name="Matthias M.A."/>
            <person name="Vinetz J.M."/>
            <person name="Sutton G.G."/>
            <person name="Nierman W.C."/>
            <person name="Fouts D.E."/>
        </authorList>
    </citation>
    <scope>NUCLEOTIDE SEQUENCE [LARGE SCALE GENOMIC DNA]</scope>
    <source>
        <strain evidence="1 2">ZUN142</strain>
    </source>
</reference>
<comment type="caution">
    <text evidence="1">The sequence shown here is derived from an EMBL/GenBank/DDBJ whole genome shotgun (WGS) entry which is preliminary data.</text>
</comment>
<dbReference type="Proteomes" id="UP000012153">
    <property type="component" value="Unassembled WGS sequence"/>
</dbReference>
<dbReference type="EMBL" id="AHOP02000021">
    <property type="protein sequence ID" value="EMO41611.1"/>
    <property type="molecule type" value="Genomic_DNA"/>
</dbReference>
<proteinExistence type="predicted"/>